<dbReference type="InParanoid" id="A0A0C2WZ76"/>
<dbReference type="PANTHER" id="PTHR10920:SF18">
    <property type="entry name" value="RRNA METHYLTRANSFERASE 2, MITOCHONDRIAL"/>
    <property type="match status" value="1"/>
</dbReference>
<dbReference type="HOGENOM" id="CLU_009422_4_0_1"/>
<evidence type="ECO:0000256" key="7">
    <source>
        <dbReference type="PIRSR" id="PIRSR005461-1"/>
    </source>
</evidence>
<evidence type="ECO:0000256" key="1">
    <source>
        <dbReference type="ARBA" id="ARBA00009258"/>
    </source>
</evidence>
<evidence type="ECO:0000256" key="2">
    <source>
        <dbReference type="ARBA" id="ARBA00022552"/>
    </source>
</evidence>
<dbReference type="GO" id="GO:0008650">
    <property type="term" value="F:rRNA (uridine-2'-O-)-methyltransferase activity"/>
    <property type="evidence" value="ECO:0007669"/>
    <property type="project" value="TreeGrafter"/>
</dbReference>
<dbReference type="SUPFAM" id="SSF53335">
    <property type="entry name" value="S-adenosyl-L-methionine-dependent methyltransferases"/>
    <property type="match status" value="1"/>
</dbReference>
<dbReference type="Pfam" id="PF01728">
    <property type="entry name" value="FtsJ"/>
    <property type="match status" value="1"/>
</dbReference>
<feature type="domain" description="Ribosomal RNA methyltransferase FtsJ" evidence="8">
    <location>
        <begin position="35"/>
        <end position="275"/>
    </location>
</feature>
<dbReference type="Proteomes" id="UP000054549">
    <property type="component" value="Unassembled WGS sequence"/>
</dbReference>
<dbReference type="InterPro" id="IPR015507">
    <property type="entry name" value="rRNA-MeTfrase_E"/>
</dbReference>
<reference evidence="9 10" key="1">
    <citation type="submission" date="2014-04" db="EMBL/GenBank/DDBJ databases">
        <title>Evolutionary Origins and Diversification of the Mycorrhizal Mutualists.</title>
        <authorList>
            <consortium name="DOE Joint Genome Institute"/>
            <consortium name="Mycorrhizal Genomics Consortium"/>
            <person name="Kohler A."/>
            <person name="Kuo A."/>
            <person name="Nagy L.G."/>
            <person name="Floudas D."/>
            <person name="Copeland A."/>
            <person name="Barry K.W."/>
            <person name="Cichocki N."/>
            <person name="Veneault-Fourrey C."/>
            <person name="LaButti K."/>
            <person name="Lindquist E.A."/>
            <person name="Lipzen A."/>
            <person name="Lundell T."/>
            <person name="Morin E."/>
            <person name="Murat C."/>
            <person name="Riley R."/>
            <person name="Ohm R."/>
            <person name="Sun H."/>
            <person name="Tunlid A."/>
            <person name="Henrissat B."/>
            <person name="Grigoriev I.V."/>
            <person name="Hibbett D.S."/>
            <person name="Martin F."/>
        </authorList>
    </citation>
    <scope>NUCLEOTIDE SEQUENCE [LARGE SCALE GENOMIC DNA]</scope>
    <source>
        <strain evidence="9 10">Koide BX008</strain>
    </source>
</reference>
<keyword evidence="4" id="KW-0808">Transferase</keyword>
<dbReference type="AlphaFoldDB" id="A0A0C2WZ76"/>
<dbReference type="PIRSF" id="PIRSF005461">
    <property type="entry name" value="23S_rRNA_mtase"/>
    <property type="match status" value="1"/>
</dbReference>
<evidence type="ECO:0000259" key="8">
    <source>
        <dbReference type="Pfam" id="PF01728"/>
    </source>
</evidence>
<sequence length="293" mass="32486">MRPSLRLSKQKTSPWIARQNRDPYVKKRTSGPANYRSRSAFKLLEIDDQYGRFLTKPDVNAVVDLGAAPGGWSQVVAAKLGYVDDHMPISADSREKPNMRKSAGRDTVTFDPLNIDNVPLDAGGSSNGKGTVIAVDLLRMQPIPGVEFLQADFLAPTTMEMLRALLMKRDGSSDGLVDVVLSDMAANASGNDTRDVESSLEICSAVFEFAERHLRTAESIGRTKGGVLLMKHFTHPTLQQFRKEKLEPIFNEVRFVKPPSSRTESREGFFLCRGYKGSHCSFNHSHVIQSDTI</sequence>
<dbReference type="Gene3D" id="3.40.50.150">
    <property type="entry name" value="Vaccinia Virus protein VP39"/>
    <property type="match status" value="1"/>
</dbReference>
<dbReference type="OrthoDB" id="20105at2759"/>
<feature type="active site" description="Proton acceptor" evidence="7">
    <location>
        <position position="231"/>
    </location>
</feature>
<evidence type="ECO:0000256" key="3">
    <source>
        <dbReference type="ARBA" id="ARBA00022603"/>
    </source>
</evidence>
<proteinExistence type="inferred from homology"/>
<dbReference type="FunCoup" id="A0A0C2WZ76">
    <property type="interactions" value="259"/>
</dbReference>
<protein>
    <recommendedName>
        <fullName evidence="6">rRNA methyltransferase 2, mitochondrial</fullName>
    </recommendedName>
</protein>
<keyword evidence="3" id="KW-0489">Methyltransferase</keyword>
<gene>
    <name evidence="9" type="ORF">M378DRAFT_129533</name>
</gene>
<dbReference type="STRING" id="946122.A0A0C2WZ76"/>
<keyword evidence="10" id="KW-1185">Reference proteome</keyword>
<evidence type="ECO:0000313" key="10">
    <source>
        <dbReference type="Proteomes" id="UP000054549"/>
    </source>
</evidence>
<evidence type="ECO:0000256" key="5">
    <source>
        <dbReference type="ARBA" id="ARBA00022691"/>
    </source>
</evidence>
<keyword evidence="5 7" id="KW-0949">S-adenosyl-L-methionine</keyword>
<dbReference type="EMBL" id="KN818280">
    <property type="protein sequence ID" value="KIL61718.1"/>
    <property type="molecule type" value="Genomic_DNA"/>
</dbReference>
<evidence type="ECO:0000256" key="4">
    <source>
        <dbReference type="ARBA" id="ARBA00022679"/>
    </source>
</evidence>
<name>A0A0C2WZ76_AMAMK</name>
<dbReference type="InterPro" id="IPR050082">
    <property type="entry name" value="RNA_methyltr_RlmE"/>
</dbReference>
<evidence type="ECO:0000313" key="9">
    <source>
        <dbReference type="EMBL" id="KIL61718.1"/>
    </source>
</evidence>
<dbReference type="InterPro" id="IPR029063">
    <property type="entry name" value="SAM-dependent_MTases_sf"/>
</dbReference>
<organism evidence="9 10">
    <name type="scientific">Amanita muscaria (strain Koide BX008)</name>
    <dbReference type="NCBI Taxonomy" id="946122"/>
    <lineage>
        <taxon>Eukaryota</taxon>
        <taxon>Fungi</taxon>
        <taxon>Dikarya</taxon>
        <taxon>Basidiomycota</taxon>
        <taxon>Agaricomycotina</taxon>
        <taxon>Agaricomycetes</taxon>
        <taxon>Agaricomycetidae</taxon>
        <taxon>Agaricales</taxon>
        <taxon>Pluteineae</taxon>
        <taxon>Amanitaceae</taxon>
        <taxon>Amanita</taxon>
    </lineage>
</organism>
<comment type="similarity">
    <text evidence="1">Belongs to the class I-like SAM-binding methyltransferase superfamily. RNA methyltransferase RlmE family.</text>
</comment>
<dbReference type="GO" id="GO:0005739">
    <property type="term" value="C:mitochondrion"/>
    <property type="evidence" value="ECO:0007669"/>
    <property type="project" value="TreeGrafter"/>
</dbReference>
<dbReference type="InterPro" id="IPR002877">
    <property type="entry name" value="RNA_MeTrfase_FtsJ_dom"/>
</dbReference>
<evidence type="ECO:0000256" key="6">
    <source>
        <dbReference type="ARBA" id="ARBA00041184"/>
    </source>
</evidence>
<dbReference type="HAMAP" id="MF_01547">
    <property type="entry name" value="RNA_methyltr_E"/>
    <property type="match status" value="1"/>
</dbReference>
<dbReference type="PANTHER" id="PTHR10920">
    <property type="entry name" value="RIBOSOMAL RNA METHYLTRANSFERASE"/>
    <property type="match status" value="1"/>
</dbReference>
<keyword evidence="2" id="KW-0698">rRNA processing</keyword>
<accession>A0A0C2WZ76</accession>